<organism evidence="4 5">
    <name type="scientific">Lysobacter korlensis</name>
    <dbReference type="NCBI Taxonomy" id="553636"/>
    <lineage>
        <taxon>Bacteria</taxon>
        <taxon>Pseudomonadati</taxon>
        <taxon>Pseudomonadota</taxon>
        <taxon>Gammaproteobacteria</taxon>
        <taxon>Lysobacterales</taxon>
        <taxon>Lysobacteraceae</taxon>
        <taxon>Lysobacter</taxon>
    </lineage>
</organism>
<comment type="caution">
    <text evidence="4">The sequence shown here is derived from an EMBL/GenBank/DDBJ whole genome shotgun (WGS) entry which is preliminary data.</text>
</comment>
<dbReference type="Pfam" id="PF00144">
    <property type="entry name" value="Beta-lactamase"/>
    <property type="match status" value="1"/>
</dbReference>
<evidence type="ECO:0000313" key="5">
    <source>
        <dbReference type="Proteomes" id="UP001589896"/>
    </source>
</evidence>
<evidence type="ECO:0000256" key="1">
    <source>
        <dbReference type="ARBA" id="ARBA00022801"/>
    </source>
</evidence>
<name>A0ABV6RR18_9GAMM</name>
<proteinExistence type="predicted"/>
<dbReference type="PANTHER" id="PTHR43283">
    <property type="entry name" value="BETA-LACTAMASE-RELATED"/>
    <property type="match status" value="1"/>
</dbReference>
<keyword evidence="5" id="KW-1185">Reference proteome</keyword>
<gene>
    <name evidence="4" type="ORF">ACFFGH_16410</name>
</gene>
<dbReference type="RefSeq" id="WP_386670148.1">
    <property type="nucleotide sequence ID" value="NZ_JBHLTG010000003.1"/>
</dbReference>
<reference evidence="4 5" key="1">
    <citation type="submission" date="2024-09" db="EMBL/GenBank/DDBJ databases">
        <authorList>
            <person name="Sun Q."/>
            <person name="Mori K."/>
        </authorList>
    </citation>
    <scope>NUCLEOTIDE SEQUENCE [LARGE SCALE GENOMIC DNA]</scope>
    <source>
        <strain evidence="4 5">KCTC 23076</strain>
    </source>
</reference>
<feature type="chain" id="PRO_5045690987" evidence="2">
    <location>
        <begin position="23"/>
        <end position="391"/>
    </location>
</feature>
<dbReference type="InterPro" id="IPR001466">
    <property type="entry name" value="Beta-lactam-related"/>
</dbReference>
<feature type="signal peptide" evidence="2">
    <location>
        <begin position="1"/>
        <end position="22"/>
    </location>
</feature>
<dbReference type="PANTHER" id="PTHR43283:SF11">
    <property type="entry name" value="BETA-LACTAMASE-RELATED DOMAIN-CONTAINING PROTEIN"/>
    <property type="match status" value="1"/>
</dbReference>
<accession>A0ABV6RR18</accession>
<dbReference type="InterPro" id="IPR050789">
    <property type="entry name" value="Diverse_Enzym_Activities"/>
</dbReference>
<dbReference type="EC" id="3.-.-.-" evidence="4"/>
<keyword evidence="2" id="KW-0732">Signal</keyword>
<dbReference type="InterPro" id="IPR012338">
    <property type="entry name" value="Beta-lactam/transpept-like"/>
</dbReference>
<dbReference type="GO" id="GO:0016787">
    <property type="term" value="F:hydrolase activity"/>
    <property type="evidence" value="ECO:0007669"/>
    <property type="project" value="UniProtKB-KW"/>
</dbReference>
<evidence type="ECO:0000256" key="2">
    <source>
        <dbReference type="SAM" id="SignalP"/>
    </source>
</evidence>
<protein>
    <submittedName>
        <fullName evidence="4">Serine hydrolase domain-containing protein</fullName>
        <ecNumber evidence="4">3.-.-.-</ecNumber>
    </submittedName>
</protein>
<dbReference type="SUPFAM" id="SSF56601">
    <property type="entry name" value="beta-lactamase/transpeptidase-like"/>
    <property type="match status" value="1"/>
</dbReference>
<dbReference type="Proteomes" id="UP001589896">
    <property type="component" value="Unassembled WGS sequence"/>
</dbReference>
<dbReference type="EMBL" id="JBHLTG010000003">
    <property type="protein sequence ID" value="MFC0679420.1"/>
    <property type="molecule type" value="Genomic_DNA"/>
</dbReference>
<feature type="domain" description="Beta-lactamase-related" evidence="3">
    <location>
        <begin position="110"/>
        <end position="360"/>
    </location>
</feature>
<evidence type="ECO:0000313" key="4">
    <source>
        <dbReference type="EMBL" id="MFC0679420.1"/>
    </source>
</evidence>
<keyword evidence="1 4" id="KW-0378">Hydrolase</keyword>
<sequence>MLRLVHVAVAATVLLLGTPVQASDYVPPRHEWARQAPGDAGFDAARLAEAVAYAKSKAEVQPSDLRPVLLESYGTKEPNYRILGPLVPRDQASGLIIRDGRIVAEWGDIDRVDMTFSVVKSYLSTVAGLAVEDGLIASVDDRVGPYVPGPWFEGAHNGAITWQHLLHQTSDWSGTLWDVHDWADRPEGDDPSKRPLRAPGTHYKYNDVRINLLALSLLHVLREPLPRVLKARIMDPIGASNTWRWHGYENSWVPLDGLQMQSVSGGGHFGGGMFISAADHARFGLLMLRNGRWGKQQLVSVNWIEQATRPSPIKPDYGYLWWLNTDRKAIPAAPESAFWAAGFGGNYIYVDREHDLVIVLRWTPDLEGVVTRFIGALEADAQPAAPRPRTR</sequence>
<evidence type="ECO:0000259" key="3">
    <source>
        <dbReference type="Pfam" id="PF00144"/>
    </source>
</evidence>
<dbReference type="Gene3D" id="3.40.710.10">
    <property type="entry name" value="DD-peptidase/beta-lactamase superfamily"/>
    <property type="match status" value="1"/>
</dbReference>